<dbReference type="Proteomes" id="UP000504638">
    <property type="component" value="Unplaced"/>
</dbReference>
<dbReference type="AlphaFoldDB" id="A0A6G1GHW0"/>
<keyword evidence="3" id="KW-1185">Reference proteome</keyword>
<evidence type="ECO:0000313" key="3">
    <source>
        <dbReference type="Proteomes" id="UP000504638"/>
    </source>
</evidence>
<name>A0A6G1GHW0_9PEZI</name>
<feature type="signal peptide" evidence="1">
    <location>
        <begin position="1"/>
        <end position="24"/>
    </location>
</feature>
<proteinExistence type="predicted"/>
<evidence type="ECO:0000313" key="4">
    <source>
        <dbReference type="RefSeq" id="XP_033539167.1"/>
    </source>
</evidence>
<dbReference type="RefSeq" id="XP_033539167.1">
    <property type="nucleotide sequence ID" value="XM_033678529.1"/>
</dbReference>
<reference evidence="2 4" key="1">
    <citation type="submission" date="2020-01" db="EMBL/GenBank/DDBJ databases">
        <authorList>
            <consortium name="DOE Joint Genome Institute"/>
            <person name="Haridas S."/>
            <person name="Albert R."/>
            <person name="Binder M."/>
            <person name="Bloem J."/>
            <person name="Labutti K."/>
            <person name="Salamov A."/>
            <person name="Andreopoulos B."/>
            <person name="Baker S.E."/>
            <person name="Barry K."/>
            <person name="Bills G."/>
            <person name="Bluhm B.H."/>
            <person name="Cannon C."/>
            <person name="Castanera R."/>
            <person name="Culley D.E."/>
            <person name="Daum C."/>
            <person name="Ezra D."/>
            <person name="Gonzalez J.B."/>
            <person name="Henrissat B."/>
            <person name="Kuo A."/>
            <person name="Liang C."/>
            <person name="Lipzen A."/>
            <person name="Lutzoni F."/>
            <person name="Magnuson J."/>
            <person name="Mondo S."/>
            <person name="Nolan M."/>
            <person name="Ohm R."/>
            <person name="Pangilinan J."/>
            <person name="Park H.-J."/>
            <person name="Ramirez L."/>
            <person name="Alfaro M."/>
            <person name="Sun H."/>
            <person name="Tritt A."/>
            <person name="Yoshinaga Y."/>
            <person name="Zwiers L.-H."/>
            <person name="Turgeon B.G."/>
            <person name="Goodwin S.B."/>
            <person name="Spatafora J.W."/>
            <person name="Crous P.W."/>
            <person name="Grigoriev I.V."/>
        </authorList>
    </citation>
    <scope>NUCLEOTIDE SEQUENCE</scope>
    <source>
        <strain evidence="2 4">CBS 781.70</strain>
    </source>
</reference>
<dbReference type="GeneID" id="54419099"/>
<feature type="chain" id="PRO_5044632135" description="Secreted protein" evidence="1">
    <location>
        <begin position="25"/>
        <end position="115"/>
    </location>
</feature>
<sequence length="115" mass="12674">MSLICVSFLGSLLCVSSLCLVSLSSQTYRSKCEQGWVKFTTPLFCHKTILKDGCCRFRCINSAPPIIANPDIRDIPSYFDFCNSAPDSSIMSRFRCSKPGPVVLISRLLSVSLPS</sequence>
<protein>
    <recommendedName>
        <fullName evidence="5">Secreted protein</fullName>
    </recommendedName>
</protein>
<evidence type="ECO:0008006" key="5">
    <source>
        <dbReference type="Google" id="ProtNLM"/>
    </source>
</evidence>
<evidence type="ECO:0000256" key="1">
    <source>
        <dbReference type="SAM" id="SignalP"/>
    </source>
</evidence>
<reference evidence="4" key="2">
    <citation type="submission" date="2020-04" db="EMBL/GenBank/DDBJ databases">
        <authorList>
            <consortium name="NCBI Genome Project"/>
        </authorList>
    </citation>
    <scope>NUCLEOTIDE SEQUENCE</scope>
    <source>
        <strain evidence="4">CBS 781.70</strain>
    </source>
</reference>
<dbReference type="EMBL" id="ML975149">
    <property type="protein sequence ID" value="KAF1817536.1"/>
    <property type="molecule type" value="Genomic_DNA"/>
</dbReference>
<evidence type="ECO:0000313" key="2">
    <source>
        <dbReference type="EMBL" id="KAF1817536.1"/>
    </source>
</evidence>
<accession>A0A6G1GHW0</accession>
<keyword evidence="1" id="KW-0732">Signal</keyword>
<reference evidence="4" key="3">
    <citation type="submission" date="2025-04" db="UniProtKB">
        <authorList>
            <consortium name="RefSeq"/>
        </authorList>
    </citation>
    <scope>IDENTIFICATION</scope>
    <source>
        <strain evidence="4">CBS 781.70</strain>
    </source>
</reference>
<organism evidence="2">
    <name type="scientific">Eremomyces bilateralis CBS 781.70</name>
    <dbReference type="NCBI Taxonomy" id="1392243"/>
    <lineage>
        <taxon>Eukaryota</taxon>
        <taxon>Fungi</taxon>
        <taxon>Dikarya</taxon>
        <taxon>Ascomycota</taxon>
        <taxon>Pezizomycotina</taxon>
        <taxon>Dothideomycetes</taxon>
        <taxon>Dothideomycetes incertae sedis</taxon>
        <taxon>Eremomycetales</taxon>
        <taxon>Eremomycetaceae</taxon>
        <taxon>Eremomyces</taxon>
    </lineage>
</organism>
<gene>
    <name evidence="2 4" type="ORF">P152DRAFT_454122</name>
</gene>